<feature type="chain" id="PRO_5001495963" evidence="5">
    <location>
        <begin position="22"/>
        <end position="386"/>
    </location>
</feature>
<dbReference type="PROSITE" id="PS01174">
    <property type="entry name" value="LIPASE_GDXG_SER"/>
    <property type="match status" value="1"/>
</dbReference>
<proteinExistence type="inferred from homology"/>
<evidence type="ECO:0000259" key="6">
    <source>
        <dbReference type="Pfam" id="PF07859"/>
    </source>
</evidence>
<dbReference type="InterPro" id="IPR050300">
    <property type="entry name" value="GDXG_lipolytic_enzyme"/>
</dbReference>
<evidence type="ECO:0000256" key="5">
    <source>
        <dbReference type="SAM" id="SignalP"/>
    </source>
</evidence>
<keyword evidence="2 7" id="KW-0378">Hydrolase</keyword>
<comment type="similarity">
    <text evidence="1">Belongs to the 'GDXG' lipolytic enzyme family.</text>
</comment>
<dbReference type="SUPFAM" id="SSF53474">
    <property type="entry name" value="alpha/beta-Hydrolases"/>
    <property type="match status" value="1"/>
</dbReference>
<dbReference type="Pfam" id="PF07859">
    <property type="entry name" value="Abhydrolase_3"/>
    <property type="match status" value="1"/>
</dbReference>
<dbReference type="GO" id="GO:0016787">
    <property type="term" value="F:hydrolase activity"/>
    <property type="evidence" value="ECO:0007669"/>
    <property type="project" value="UniProtKB-KW"/>
</dbReference>
<organism evidence="7 8">
    <name type="scientific">Aspergillus ruber (strain CBS 135680)</name>
    <dbReference type="NCBI Taxonomy" id="1388766"/>
    <lineage>
        <taxon>Eukaryota</taxon>
        <taxon>Fungi</taxon>
        <taxon>Dikarya</taxon>
        <taxon>Ascomycota</taxon>
        <taxon>Pezizomycotina</taxon>
        <taxon>Eurotiomycetes</taxon>
        <taxon>Eurotiomycetidae</taxon>
        <taxon>Eurotiales</taxon>
        <taxon>Aspergillaceae</taxon>
        <taxon>Aspergillus</taxon>
        <taxon>Aspergillus subgen. Aspergillus</taxon>
    </lineage>
</organism>
<gene>
    <name evidence="7" type="ORF">EURHEDRAFT_453592</name>
</gene>
<protein>
    <submittedName>
        <fullName evidence="7">Alpha/beta-hydrolase</fullName>
    </submittedName>
</protein>
<dbReference type="RefSeq" id="XP_040639971.1">
    <property type="nucleotide sequence ID" value="XM_040784135.1"/>
</dbReference>
<evidence type="ECO:0000256" key="2">
    <source>
        <dbReference type="ARBA" id="ARBA00022801"/>
    </source>
</evidence>
<feature type="signal peptide" evidence="5">
    <location>
        <begin position="1"/>
        <end position="21"/>
    </location>
</feature>
<reference evidence="8" key="1">
    <citation type="journal article" date="2014" name="Nat. Commun.">
        <title>Genomic adaptations of the halophilic Dead Sea filamentous fungus Eurotium rubrum.</title>
        <authorList>
            <person name="Kis-Papo T."/>
            <person name="Weig A.R."/>
            <person name="Riley R."/>
            <person name="Persoh D."/>
            <person name="Salamov A."/>
            <person name="Sun H."/>
            <person name="Lipzen A."/>
            <person name="Wasser S.P."/>
            <person name="Rambold G."/>
            <person name="Grigoriev I.V."/>
            <person name="Nevo E."/>
        </authorList>
    </citation>
    <scope>NUCLEOTIDE SEQUENCE [LARGE SCALE GENOMIC DNA]</scope>
    <source>
        <strain evidence="8">CBS 135680</strain>
    </source>
</reference>
<dbReference type="InterPro" id="IPR033140">
    <property type="entry name" value="Lipase_GDXG_put_SER_AS"/>
</dbReference>
<dbReference type="GeneID" id="63699259"/>
<evidence type="ECO:0000256" key="1">
    <source>
        <dbReference type="ARBA" id="ARBA00010515"/>
    </source>
</evidence>
<dbReference type="Proteomes" id="UP000019804">
    <property type="component" value="Unassembled WGS sequence"/>
</dbReference>
<name>A0A017SH23_ASPRC</name>
<dbReference type="Gene3D" id="3.40.50.1820">
    <property type="entry name" value="alpha/beta hydrolase"/>
    <property type="match status" value="1"/>
</dbReference>
<dbReference type="PANTHER" id="PTHR48081:SF8">
    <property type="entry name" value="ALPHA_BETA HYDROLASE FOLD-3 DOMAIN-CONTAINING PROTEIN-RELATED"/>
    <property type="match status" value="1"/>
</dbReference>
<dbReference type="InterPro" id="IPR013094">
    <property type="entry name" value="AB_hydrolase_3"/>
</dbReference>
<dbReference type="PROSITE" id="PS01173">
    <property type="entry name" value="LIPASE_GDXG_HIS"/>
    <property type="match status" value="1"/>
</dbReference>
<feature type="domain" description="Alpha/beta hydrolase fold-3" evidence="6">
    <location>
        <begin position="117"/>
        <end position="336"/>
    </location>
</feature>
<dbReference type="PANTHER" id="PTHR48081">
    <property type="entry name" value="AB HYDROLASE SUPERFAMILY PROTEIN C4A8.06C"/>
    <property type="match status" value="1"/>
</dbReference>
<feature type="active site" evidence="3">
    <location>
        <position position="197"/>
    </location>
</feature>
<dbReference type="InterPro" id="IPR029058">
    <property type="entry name" value="AB_hydrolase_fold"/>
</dbReference>
<sequence length="386" mass="43315">MATSLAAILSALNLPLLTVYYLPPQLRQDRDWSYRQALMNKLLKSFLRNYTAAHVKQPLSLKPRFEGDRFAVIEPASPELYIGVVEDKVIKPERIGGTWYPVPYQANDPLADDQHVVLHLHGGSYVLGDGRTASCQSLVNTLLSNTPAKYVFSLQYRLACNSNARFPAQLQDLITAYSFLLHTLHVPPSRIVISGDSSGAHLTIAFLRYIVDHPNILPAPKCSWLFSPWCDIPEATDTKVWRKSPNYQTEYIPATFPEWGASQFLKDVEITEHVERYVAPLWHPFTVPSPVLVVTGGREVLAPEHIKMAQSLQNMTKDDNSRVELFVENKVPHDVLMVGWILGFREEAKRCASRAGEFVGQVQAIPEKDQSDKSAHAPGYSLGEIN</sequence>
<keyword evidence="8" id="KW-1185">Reference proteome</keyword>
<evidence type="ECO:0000313" key="7">
    <source>
        <dbReference type="EMBL" id="EYE96283.1"/>
    </source>
</evidence>
<dbReference type="EMBL" id="KK088419">
    <property type="protein sequence ID" value="EYE96283.1"/>
    <property type="molecule type" value="Genomic_DNA"/>
</dbReference>
<accession>A0A017SH23</accession>
<dbReference type="OrthoDB" id="2152029at2759"/>
<evidence type="ECO:0000313" key="8">
    <source>
        <dbReference type="Proteomes" id="UP000019804"/>
    </source>
</evidence>
<dbReference type="InterPro" id="IPR002168">
    <property type="entry name" value="Lipase_GDXG_HIS_AS"/>
</dbReference>
<dbReference type="STRING" id="1388766.A0A017SH23"/>
<feature type="region of interest" description="Disordered" evidence="4">
    <location>
        <begin position="367"/>
        <end position="386"/>
    </location>
</feature>
<dbReference type="AlphaFoldDB" id="A0A017SH23"/>
<dbReference type="HOGENOM" id="CLU_019364_0_0_1"/>
<evidence type="ECO:0000256" key="4">
    <source>
        <dbReference type="SAM" id="MobiDB-lite"/>
    </source>
</evidence>
<evidence type="ECO:0000256" key="3">
    <source>
        <dbReference type="PROSITE-ProRule" id="PRU10038"/>
    </source>
</evidence>
<keyword evidence="5" id="KW-0732">Signal</keyword>